<keyword evidence="2" id="KW-1185">Reference proteome</keyword>
<organism evidence="1 2">
    <name type="scientific">Paenibacillus rigui</name>
    <dbReference type="NCBI Taxonomy" id="554312"/>
    <lineage>
        <taxon>Bacteria</taxon>
        <taxon>Bacillati</taxon>
        <taxon>Bacillota</taxon>
        <taxon>Bacilli</taxon>
        <taxon>Bacillales</taxon>
        <taxon>Paenibacillaceae</taxon>
        <taxon>Paenibacillus</taxon>
    </lineage>
</organism>
<dbReference type="AlphaFoldDB" id="A0A229URA3"/>
<dbReference type="Proteomes" id="UP000215509">
    <property type="component" value="Unassembled WGS sequence"/>
</dbReference>
<proteinExistence type="predicted"/>
<dbReference type="RefSeq" id="WP_094015520.1">
    <property type="nucleotide sequence ID" value="NZ_NMQW01000019.1"/>
</dbReference>
<evidence type="ECO:0000313" key="1">
    <source>
        <dbReference type="EMBL" id="OXM85715.1"/>
    </source>
</evidence>
<reference evidence="1 2" key="1">
    <citation type="submission" date="2017-07" db="EMBL/GenBank/DDBJ databases">
        <title>Genome sequencing and assembly of Paenibacillus rigui.</title>
        <authorList>
            <person name="Mayilraj S."/>
        </authorList>
    </citation>
    <scope>NUCLEOTIDE SEQUENCE [LARGE SCALE GENOMIC DNA]</scope>
    <source>
        <strain evidence="1 2">JCM 16352</strain>
    </source>
</reference>
<gene>
    <name evidence="1" type="ORF">CF651_14170</name>
</gene>
<name>A0A229URA3_9BACL</name>
<dbReference type="EMBL" id="NMQW01000019">
    <property type="protein sequence ID" value="OXM85715.1"/>
    <property type="molecule type" value="Genomic_DNA"/>
</dbReference>
<accession>A0A229URA3</accession>
<sequence length="101" mass="11601">MAATKYAYSLYDDLEKLDLGKFEARVAEWNGKKALYLEKMNTAVFLREEVPFSSFRLRIRPDFVNIPVQWNAGVTTIRAELTQHEFFGWGLALRTGLSPKG</sequence>
<evidence type="ECO:0000313" key="2">
    <source>
        <dbReference type="Proteomes" id="UP000215509"/>
    </source>
</evidence>
<protein>
    <submittedName>
        <fullName evidence="1">Uncharacterized protein</fullName>
    </submittedName>
</protein>
<dbReference type="OrthoDB" id="2634655at2"/>
<comment type="caution">
    <text evidence="1">The sequence shown here is derived from an EMBL/GenBank/DDBJ whole genome shotgun (WGS) entry which is preliminary data.</text>
</comment>